<reference evidence="1" key="1">
    <citation type="submission" date="2021-06" db="EMBL/GenBank/DDBJ databases">
        <authorList>
            <person name="Kallberg Y."/>
            <person name="Tangrot J."/>
            <person name="Rosling A."/>
        </authorList>
    </citation>
    <scope>NUCLEOTIDE SEQUENCE</scope>
    <source>
        <strain evidence="1">CL356</strain>
    </source>
</reference>
<dbReference type="Proteomes" id="UP000789525">
    <property type="component" value="Unassembled WGS sequence"/>
</dbReference>
<name>A0ACA9KFK3_9GLOM</name>
<evidence type="ECO:0000313" key="1">
    <source>
        <dbReference type="EMBL" id="CAG8470607.1"/>
    </source>
</evidence>
<protein>
    <submittedName>
        <fullName evidence="1">12092_t:CDS:1</fullName>
    </submittedName>
</protein>
<organism evidence="1 2">
    <name type="scientific">Acaulospora colombiana</name>
    <dbReference type="NCBI Taxonomy" id="27376"/>
    <lineage>
        <taxon>Eukaryota</taxon>
        <taxon>Fungi</taxon>
        <taxon>Fungi incertae sedis</taxon>
        <taxon>Mucoromycota</taxon>
        <taxon>Glomeromycotina</taxon>
        <taxon>Glomeromycetes</taxon>
        <taxon>Diversisporales</taxon>
        <taxon>Acaulosporaceae</taxon>
        <taxon>Acaulospora</taxon>
    </lineage>
</organism>
<keyword evidence="2" id="KW-1185">Reference proteome</keyword>
<evidence type="ECO:0000313" key="2">
    <source>
        <dbReference type="Proteomes" id="UP000789525"/>
    </source>
</evidence>
<gene>
    <name evidence="1" type="ORF">ACOLOM_LOCUS1572</name>
</gene>
<proteinExistence type="predicted"/>
<dbReference type="EMBL" id="CAJVPT010001900">
    <property type="protein sequence ID" value="CAG8470607.1"/>
    <property type="molecule type" value="Genomic_DNA"/>
</dbReference>
<sequence>MVNIDLTVVQRSTIIEPSKRTITKIISKRNTEIMYRILNYLLILVAAVTLAYGYPSPSDPYGSTVWTSGQQVTIDWSDVGSPPTSSFKGICVKLMTGPDIGQIYLMTLAPNLSDSTTSLTITVPSPKSLGYPPGHIYFIMFSDAANPDQGISWSTRFSIVDSDSQSTVSYDPKSPWTISLVVTAFVTSSTATDTSTNSPTQNVVSGQNTSGSVMSAGVWNVGIITLTACVAFAFVI</sequence>
<accession>A0ACA9KFK3</accession>
<comment type="caution">
    <text evidence="1">The sequence shown here is derived from an EMBL/GenBank/DDBJ whole genome shotgun (WGS) entry which is preliminary data.</text>
</comment>